<dbReference type="InterPro" id="IPR036680">
    <property type="entry name" value="SPOR-like_sf"/>
</dbReference>
<dbReference type="Pfam" id="PF05036">
    <property type="entry name" value="SPOR"/>
    <property type="match status" value="1"/>
</dbReference>
<feature type="signal peptide" evidence="2">
    <location>
        <begin position="1"/>
        <end position="19"/>
    </location>
</feature>
<name>A0A832I170_UNCEI</name>
<evidence type="ECO:0000313" key="4">
    <source>
        <dbReference type="EMBL" id="HGZ42819.1"/>
    </source>
</evidence>
<keyword evidence="2" id="KW-0732">Signal</keyword>
<gene>
    <name evidence="4" type="ORF">ENR23_05220</name>
</gene>
<dbReference type="SUPFAM" id="SSF48452">
    <property type="entry name" value="TPR-like"/>
    <property type="match status" value="1"/>
</dbReference>
<dbReference type="GO" id="GO:0042834">
    <property type="term" value="F:peptidoglycan binding"/>
    <property type="evidence" value="ECO:0007669"/>
    <property type="project" value="InterPro"/>
</dbReference>
<protein>
    <submittedName>
        <fullName evidence="4">SPOR domain-containing protein</fullName>
    </submittedName>
</protein>
<feature type="chain" id="PRO_5032420257" evidence="2">
    <location>
        <begin position="20"/>
        <end position="308"/>
    </location>
</feature>
<dbReference type="Gene3D" id="3.30.70.1070">
    <property type="entry name" value="Sporulation related repeat"/>
    <property type="match status" value="1"/>
</dbReference>
<accession>A0A832I170</accession>
<dbReference type="PROSITE" id="PS51724">
    <property type="entry name" value="SPOR"/>
    <property type="match status" value="1"/>
</dbReference>
<organism evidence="4">
    <name type="scientific">Eiseniibacteriota bacterium</name>
    <dbReference type="NCBI Taxonomy" id="2212470"/>
    <lineage>
        <taxon>Bacteria</taxon>
        <taxon>Candidatus Eiseniibacteriota</taxon>
    </lineage>
</organism>
<reference evidence="4" key="1">
    <citation type="journal article" date="2020" name="mSystems">
        <title>Genome- and Community-Level Interaction Insights into Carbon Utilization and Element Cycling Functions of Hydrothermarchaeota in Hydrothermal Sediment.</title>
        <authorList>
            <person name="Zhou Z."/>
            <person name="Liu Y."/>
            <person name="Xu W."/>
            <person name="Pan J."/>
            <person name="Luo Z.H."/>
            <person name="Li M."/>
        </authorList>
    </citation>
    <scope>NUCLEOTIDE SEQUENCE [LARGE SCALE GENOMIC DNA]</scope>
    <source>
        <strain evidence="4">SpSt-381</strain>
    </source>
</reference>
<proteinExistence type="predicted"/>
<dbReference type="AlphaFoldDB" id="A0A832I170"/>
<evidence type="ECO:0000259" key="3">
    <source>
        <dbReference type="PROSITE" id="PS51724"/>
    </source>
</evidence>
<feature type="region of interest" description="Disordered" evidence="1">
    <location>
        <begin position="17"/>
        <end position="36"/>
    </location>
</feature>
<dbReference type="Gene3D" id="1.25.40.10">
    <property type="entry name" value="Tetratricopeptide repeat domain"/>
    <property type="match status" value="2"/>
</dbReference>
<feature type="domain" description="SPOR" evidence="3">
    <location>
        <begin position="227"/>
        <end position="307"/>
    </location>
</feature>
<evidence type="ECO:0000256" key="2">
    <source>
        <dbReference type="SAM" id="SignalP"/>
    </source>
</evidence>
<dbReference type="InterPro" id="IPR011990">
    <property type="entry name" value="TPR-like_helical_dom_sf"/>
</dbReference>
<dbReference type="InterPro" id="IPR007730">
    <property type="entry name" value="SPOR-like_dom"/>
</dbReference>
<evidence type="ECO:0000256" key="1">
    <source>
        <dbReference type="SAM" id="MobiDB-lite"/>
    </source>
</evidence>
<dbReference type="EMBL" id="DSQF01000012">
    <property type="protein sequence ID" value="HGZ42819.1"/>
    <property type="molecule type" value="Genomic_DNA"/>
</dbReference>
<dbReference type="SUPFAM" id="SSF110997">
    <property type="entry name" value="Sporulation related repeat"/>
    <property type="match status" value="1"/>
</dbReference>
<comment type="caution">
    <text evidence="4">The sequence shown here is derived from an EMBL/GenBank/DDBJ whole genome shotgun (WGS) entry which is preliminary data.</text>
</comment>
<feature type="compositionally biased region" description="Pro residues" evidence="1">
    <location>
        <begin position="17"/>
        <end position="35"/>
    </location>
</feature>
<sequence length="308" mass="31637">MPLPVPILLALLAAAPAPAPPGRSPAAQPAPPAAPPTLRAALVGTPADSLAPVLRRVEMQARGGEAAEAALELGRFHFARGEYRQAAGAFARAAARLDPARKPEARYWQGLSALAVGDAAAARAALDEVARGGATRADDAALGVALAWEMSGRPDRALDALQGLIARGGGGEATPAALERIASLAERLGRGDDARRARERLRREWPASIEAARVGPVAPAAAPASAPRPSGPVAVHLGVFADDARARLLAERARRAGFGGVTVLARGEGGARLHVVRLGVFPSEAEARAAGQRAADSLGIHYRLERSP</sequence>